<dbReference type="SUPFAM" id="SSF75169">
    <property type="entry name" value="DsrEFH-like"/>
    <property type="match status" value="1"/>
</dbReference>
<evidence type="ECO:0000313" key="1">
    <source>
        <dbReference type="EMBL" id="TFE26704.1"/>
    </source>
</evidence>
<dbReference type="InterPro" id="IPR027396">
    <property type="entry name" value="DsrEFH-like"/>
</dbReference>
<dbReference type="Proteomes" id="UP000297900">
    <property type="component" value="Unassembled WGS sequence"/>
</dbReference>
<accession>A0A4Y8M3I6</accession>
<dbReference type="AlphaFoldDB" id="A0A4Y8M3I6"/>
<keyword evidence="2" id="KW-1185">Reference proteome</keyword>
<dbReference type="RefSeq" id="WP_135152311.1">
    <property type="nucleotide sequence ID" value="NZ_SOMN01000012.1"/>
</dbReference>
<comment type="caution">
    <text evidence="1">The sequence shown here is derived from an EMBL/GenBank/DDBJ whole genome shotgun (WGS) entry which is preliminary data.</text>
</comment>
<dbReference type="InterPro" id="IPR003787">
    <property type="entry name" value="Sulphur_relay_DsrE/F-like"/>
</dbReference>
<dbReference type="EMBL" id="SOMN01000012">
    <property type="protein sequence ID" value="TFE26704.1"/>
    <property type="molecule type" value="Genomic_DNA"/>
</dbReference>
<dbReference type="Gene3D" id="3.40.1260.10">
    <property type="entry name" value="DsrEFH-like"/>
    <property type="match status" value="1"/>
</dbReference>
<gene>
    <name evidence="1" type="ORF">E2980_11385</name>
</gene>
<organism evidence="1 2">
    <name type="scientific">Cohnella luojiensis</name>
    <dbReference type="NCBI Taxonomy" id="652876"/>
    <lineage>
        <taxon>Bacteria</taxon>
        <taxon>Bacillati</taxon>
        <taxon>Bacillota</taxon>
        <taxon>Bacilli</taxon>
        <taxon>Bacillales</taxon>
        <taxon>Paenibacillaceae</taxon>
        <taxon>Cohnella</taxon>
    </lineage>
</organism>
<protein>
    <submittedName>
        <fullName evidence="1">Uncharacterized protein</fullName>
    </submittedName>
</protein>
<name>A0A4Y8M3I6_9BACL</name>
<dbReference type="OrthoDB" id="9807925at2"/>
<sequence length="117" mass="12800">MKKVAIIVHATENEGGRVSHALLYGKELHEANFDVKIYFDGQGTTWVKTLEDPSHMFNPLYKAAKELGLIAGVCNFCANVFGVTEDAKSAGLPTFADVEGHLSISKLITDDYQIITL</sequence>
<dbReference type="Pfam" id="PF02635">
    <property type="entry name" value="DsrE"/>
    <property type="match status" value="1"/>
</dbReference>
<evidence type="ECO:0000313" key="2">
    <source>
        <dbReference type="Proteomes" id="UP000297900"/>
    </source>
</evidence>
<proteinExistence type="predicted"/>
<reference evidence="1 2" key="1">
    <citation type="submission" date="2019-03" db="EMBL/GenBank/DDBJ databases">
        <title>Cohnella endophytica sp. nov., a novel endophytic bacterium isolated from bark of Sonneratia apetala.</title>
        <authorList>
            <person name="Tuo L."/>
        </authorList>
    </citation>
    <scope>NUCLEOTIDE SEQUENCE [LARGE SCALE GENOMIC DNA]</scope>
    <source>
        <strain evidence="1 2">CCTCC AB 208254</strain>
    </source>
</reference>